<dbReference type="EMBL" id="VLKG01000002">
    <property type="protein sequence ID" value="TWH76518.1"/>
    <property type="molecule type" value="Genomic_DNA"/>
</dbReference>
<dbReference type="RefSeq" id="WP_144570317.1">
    <property type="nucleotide sequence ID" value="NZ_VLKG01000002.1"/>
</dbReference>
<keyword evidence="3" id="KW-1185">Reference proteome</keyword>
<dbReference type="GO" id="GO:0035438">
    <property type="term" value="F:cyclic-di-GMP binding"/>
    <property type="evidence" value="ECO:0007669"/>
    <property type="project" value="InterPro"/>
</dbReference>
<dbReference type="OrthoDB" id="5296245at2"/>
<gene>
    <name evidence="2" type="ORF">LX59_00556</name>
</gene>
<protein>
    <submittedName>
        <fullName evidence="2">Type IV pilus assembly protein PilZ</fullName>
    </submittedName>
</protein>
<proteinExistence type="predicted"/>
<evidence type="ECO:0000313" key="2">
    <source>
        <dbReference type="EMBL" id="TWH76518.1"/>
    </source>
</evidence>
<evidence type="ECO:0000259" key="1">
    <source>
        <dbReference type="Pfam" id="PF07238"/>
    </source>
</evidence>
<feature type="domain" description="PilZ" evidence="1">
    <location>
        <begin position="9"/>
        <end position="102"/>
    </location>
</feature>
<dbReference type="Pfam" id="PF07238">
    <property type="entry name" value="PilZ"/>
    <property type="match status" value="1"/>
</dbReference>
<name>A0A562IZZ3_9GAMM</name>
<dbReference type="Proteomes" id="UP000319627">
    <property type="component" value="Unassembled WGS sequence"/>
</dbReference>
<organism evidence="2 3">
    <name type="scientific">Azomonas agilis</name>
    <dbReference type="NCBI Taxonomy" id="116849"/>
    <lineage>
        <taxon>Bacteria</taxon>
        <taxon>Pseudomonadati</taxon>
        <taxon>Pseudomonadota</taxon>
        <taxon>Gammaproteobacteria</taxon>
        <taxon>Pseudomonadales</taxon>
        <taxon>Pseudomonadaceae</taxon>
        <taxon>Azomonas</taxon>
    </lineage>
</organism>
<reference evidence="2 3" key="1">
    <citation type="submission" date="2019-07" db="EMBL/GenBank/DDBJ databases">
        <title>Genomic Encyclopedia of Type Strains, Phase I: the one thousand microbial genomes (KMG-I) project.</title>
        <authorList>
            <person name="Kyrpides N."/>
        </authorList>
    </citation>
    <scope>NUCLEOTIDE SEQUENCE [LARGE SCALE GENOMIC DNA]</scope>
    <source>
        <strain evidence="2 3">DSM 375</strain>
    </source>
</reference>
<evidence type="ECO:0000313" key="3">
    <source>
        <dbReference type="Proteomes" id="UP000319627"/>
    </source>
</evidence>
<sequence>MNTMPTAEPLSLSIKDRAVLYTAYMSCVRHGGLFIPTSRPSHIGEEIVLLLDLMDEAERIPVKGRIIWITPRNTQDNRTQGVGIQFTEANSLARTKIETYLAGVLASERPTHTM</sequence>
<dbReference type="InterPro" id="IPR009875">
    <property type="entry name" value="PilZ_domain"/>
</dbReference>
<comment type="caution">
    <text evidence="2">The sequence shown here is derived from an EMBL/GenBank/DDBJ whole genome shotgun (WGS) entry which is preliminary data.</text>
</comment>
<accession>A0A562IZZ3</accession>
<dbReference type="AlphaFoldDB" id="A0A562IZZ3"/>
<dbReference type="Gene3D" id="2.40.10.220">
    <property type="entry name" value="predicted glycosyltransferase like domains"/>
    <property type="match status" value="1"/>
</dbReference>